<dbReference type="KEGG" id="tse:THMIRHAS_14310"/>
<reference evidence="2" key="1">
    <citation type="submission" date="2019-11" db="EMBL/GenBank/DDBJ databases">
        <title>Isolation and characterization of two novel species in the genus Thiomicrorhabdus.</title>
        <authorList>
            <person name="Mochizuki J."/>
            <person name="Kojima H."/>
            <person name="Fukui M."/>
        </authorList>
    </citation>
    <scope>NUCLEOTIDE SEQUENCE [LARGE SCALE GENOMIC DNA]</scope>
    <source>
        <strain evidence="2">aks77</strain>
    </source>
</reference>
<protein>
    <submittedName>
        <fullName evidence="1">Uncharacterized protein</fullName>
    </submittedName>
</protein>
<accession>A0A6F8PVM7</accession>
<dbReference type="AlphaFoldDB" id="A0A6F8PVM7"/>
<dbReference type="EMBL" id="AP021889">
    <property type="protein sequence ID" value="BBP46058.1"/>
    <property type="molecule type" value="Genomic_DNA"/>
</dbReference>
<keyword evidence="2" id="KW-1185">Reference proteome</keyword>
<dbReference type="RefSeq" id="WP_173272332.1">
    <property type="nucleotide sequence ID" value="NZ_AP021889.1"/>
</dbReference>
<proteinExistence type="predicted"/>
<sequence length="194" mass="21807">MVQLMQMIPTALKMANAQAFAQVHQSSLFACDLSQDTEAWQPGWEFLIDRVDLNADGKAQYVLEKGESKSGEESVFVLDLGDIDASWFIICLRFGIESWDRTAILNALQSDFYGSDIALKNLQNEQVKLLSEHVDDFLARFPEGGLHGVTCDMAELFTLEEDFSVTQAKRQAEQAALQKAKDDAQRQESECPFF</sequence>
<organism evidence="1 2">
    <name type="scientific">Thiosulfatimonas sediminis</name>
    <dbReference type="NCBI Taxonomy" id="2675054"/>
    <lineage>
        <taxon>Bacteria</taxon>
        <taxon>Pseudomonadati</taxon>
        <taxon>Pseudomonadota</taxon>
        <taxon>Gammaproteobacteria</taxon>
        <taxon>Thiotrichales</taxon>
        <taxon>Piscirickettsiaceae</taxon>
        <taxon>Thiosulfatimonas</taxon>
    </lineage>
</organism>
<name>A0A6F8PVM7_9GAMM</name>
<evidence type="ECO:0000313" key="2">
    <source>
        <dbReference type="Proteomes" id="UP000501726"/>
    </source>
</evidence>
<gene>
    <name evidence="1" type="ORF">THMIRHAS_14310</name>
</gene>
<dbReference type="Proteomes" id="UP000501726">
    <property type="component" value="Chromosome"/>
</dbReference>
<evidence type="ECO:0000313" key="1">
    <source>
        <dbReference type="EMBL" id="BBP46058.1"/>
    </source>
</evidence>